<dbReference type="AlphaFoldDB" id="A0A1G8FT18"/>
<dbReference type="Pfam" id="PF03816">
    <property type="entry name" value="LytR_cpsA_psr"/>
    <property type="match status" value="1"/>
</dbReference>
<dbReference type="STRING" id="504805.SAMN05421505_12475"/>
<feature type="domain" description="Cell envelope-related transcriptional attenuator" evidence="2">
    <location>
        <begin position="77"/>
        <end position="220"/>
    </location>
</feature>
<dbReference type="InterPro" id="IPR004474">
    <property type="entry name" value="LytR_CpsA_psr"/>
</dbReference>
<dbReference type="Proteomes" id="UP000198923">
    <property type="component" value="Unassembled WGS sequence"/>
</dbReference>
<evidence type="ECO:0000313" key="4">
    <source>
        <dbReference type="Proteomes" id="UP000198923"/>
    </source>
</evidence>
<organism evidence="3 4">
    <name type="scientific">Sinosporangium album</name>
    <dbReference type="NCBI Taxonomy" id="504805"/>
    <lineage>
        <taxon>Bacteria</taxon>
        <taxon>Bacillati</taxon>
        <taxon>Actinomycetota</taxon>
        <taxon>Actinomycetes</taxon>
        <taxon>Streptosporangiales</taxon>
        <taxon>Streptosporangiaceae</taxon>
        <taxon>Sinosporangium</taxon>
    </lineage>
</organism>
<dbReference type="PANTHER" id="PTHR33392">
    <property type="entry name" value="POLYISOPRENYL-TEICHOIC ACID--PEPTIDOGLYCAN TEICHOIC ACID TRANSFERASE TAGU"/>
    <property type="match status" value="1"/>
</dbReference>
<keyword evidence="4" id="KW-1185">Reference proteome</keyword>
<name>A0A1G8FT18_9ACTN</name>
<reference evidence="3 4" key="1">
    <citation type="submission" date="2016-10" db="EMBL/GenBank/DDBJ databases">
        <authorList>
            <person name="de Groot N.N."/>
        </authorList>
    </citation>
    <scope>NUCLEOTIDE SEQUENCE [LARGE SCALE GENOMIC DNA]</scope>
    <source>
        <strain evidence="3 4">CPCC 201354</strain>
    </source>
</reference>
<dbReference type="PANTHER" id="PTHR33392:SF6">
    <property type="entry name" value="POLYISOPRENYL-TEICHOIC ACID--PEPTIDOGLYCAN TEICHOIC ACID TRANSFERASE TAGU"/>
    <property type="match status" value="1"/>
</dbReference>
<accession>A0A1G8FT18</accession>
<dbReference type="InterPro" id="IPR050922">
    <property type="entry name" value="LytR/CpsA/Psr_CW_biosynth"/>
</dbReference>
<dbReference type="NCBIfam" id="TIGR00350">
    <property type="entry name" value="lytR_cpsA_psr"/>
    <property type="match status" value="1"/>
</dbReference>
<evidence type="ECO:0000256" key="1">
    <source>
        <dbReference type="ARBA" id="ARBA00006068"/>
    </source>
</evidence>
<evidence type="ECO:0000313" key="3">
    <source>
        <dbReference type="EMBL" id="SDH85283.1"/>
    </source>
</evidence>
<dbReference type="EMBL" id="FNCN01000024">
    <property type="protein sequence ID" value="SDH85283.1"/>
    <property type="molecule type" value="Genomic_DNA"/>
</dbReference>
<proteinExistence type="inferred from homology"/>
<dbReference type="RefSeq" id="WP_245691278.1">
    <property type="nucleotide sequence ID" value="NZ_FNCN01000024.1"/>
</dbReference>
<protein>
    <submittedName>
        <fullName evidence="3">Cell envelope-related function transcriptional attenuator common domain-containing protein</fullName>
    </submittedName>
</protein>
<gene>
    <name evidence="3" type="ORF">SAMN05421505_12475</name>
</gene>
<sequence>MVRLLAGLLVLLLVASIVGYFWINGRLAANDKVLADYEGRRDDTAGTNWLLVGSDSRKGLSRADRNRLATGRAAGQRTDTMMLLHIPDDGRPVLVSLPRDSYVPIHNKGRNKLNAAYAFGGAPLLARTVEEVTGLRIDHYMEVGFAGFVDIVDAVGGVNICVKQPLKDPKAGINLKKGCQDMDGGTALGYVRTRVTGGLPDLDRAQRQRQFFAAVVKKASSPGTLINPFRMVPLATSATDAVVVDGGTSAFNLLSLGLAMGGNPITTSVPVTPANVPGVGSVLQWQRESALRMFNALAEGKPVPKDVLNSGG</sequence>
<dbReference type="Gene3D" id="3.40.630.190">
    <property type="entry name" value="LCP protein"/>
    <property type="match status" value="1"/>
</dbReference>
<evidence type="ECO:0000259" key="2">
    <source>
        <dbReference type="Pfam" id="PF03816"/>
    </source>
</evidence>
<comment type="similarity">
    <text evidence="1">Belongs to the LytR/CpsA/Psr (LCP) family.</text>
</comment>